<protein>
    <submittedName>
        <fullName evidence="7">Uncharacterized protein</fullName>
    </submittedName>
</protein>
<dbReference type="WBParaSite" id="nRc.2.0.1.t45207-RA">
    <property type="protein sequence ID" value="nRc.2.0.1.t45207-RA"/>
    <property type="gene ID" value="nRc.2.0.1.g45207"/>
</dbReference>
<keyword evidence="3 5" id="KW-1133">Transmembrane helix</keyword>
<reference evidence="7" key="1">
    <citation type="submission" date="2022-11" db="UniProtKB">
        <authorList>
            <consortium name="WormBaseParasite"/>
        </authorList>
    </citation>
    <scope>IDENTIFICATION</scope>
</reference>
<keyword evidence="2 5" id="KW-0812">Transmembrane</keyword>
<organism evidence="6 7">
    <name type="scientific">Romanomermis culicivorax</name>
    <name type="common">Nematode worm</name>
    <dbReference type="NCBI Taxonomy" id="13658"/>
    <lineage>
        <taxon>Eukaryota</taxon>
        <taxon>Metazoa</taxon>
        <taxon>Ecdysozoa</taxon>
        <taxon>Nematoda</taxon>
        <taxon>Enoplea</taxon>
        <taxon>Dorylaimia</taxon>
        <taxon>Mermithida</taxon>
        <taxon>Mermithoidea</taxon>
        <taxon>Mermithidae</taxon>
        <taxon>Romanomermis</taxon>
    </lineage>
</organism>
<dbReference type="OMA" id="KYRVENW"/>
<comment type="subcellular location">
    <subcellularLocation>
        <location evidence="1">Membrane</location>
        <topology evidence="1">Multi-pass membrane protein</topology>
    </subcellularLocation>
</comment>
<keyword evidence="4 5" id="KW-0472">Membrane</keyword>
<dbReference type="Pfam" id="PF13520">
    <property type="entry name" value="AA_permease_2"/>
    <property type="match status" value="1"/>
</dbReference>
<proteinExistence type="predicted"/>
<dbReference type="AlphaFoldDB" id="A0A915L3X6"/>
<dbReference type="InterPro" id="IPR002293">
    <property type="entry name" value="AA/rel_permease1"/>
</dbReference>
<accession>A0A915L3X6</accession>
<dbReference type="GO" id="GO:0000064">
    <property type="term" value="F:L-ornithine transmembrane transporter activity"/>
    <property type="evidence" value="ECO:0007669"/>
    <property type="project" value="TreeGrafter"/>
</dbReference>
<feature type="transmembrane region" description="Helical" evidence="5">
    <location>
        <begin position="57"/>
        <end position="74"/>
    </location>
</feature>
<evidence type="ECO:0000256" key="2">
    <source>
        <dbReference type="ARBA" id="ARBA00022692"/>
    </source>
</evidence>
<name>A0A915L3X6_ROMCU</name>
<dbReference type="Gene3D" id="1.20.1740.10">
    <property type="entry name" value="Amino acid/polyamine transporter I"/>
    <property type="match status" value="1"/>
</dbReference>
<feature type="transmembrane region" description="Helical" evidence="5">
    <location>
        <begin position="86"/>
        <end position="105"/>
    </location>
</feature>
<feature type="transmembrane region" description="Helical" evidence="5">
    <location>
        <begin position="23"/>
        <end position="45"/>
    </location>
</feature>
<evidence type="ECO:0000313" key="7">
    <source>
        <dbReference type="WBParaSite" id="nRc.2.0.1.t45207-RA"/>
    </source>
</evidence>
<feature type="transmembrane region" description="Helical" evidence="5">
    <location>
        <begin position="175"/>
        <end position="201"/>
    </location>
</feature>
<dbReference type="PANTHER" id="PTHR43243">
    <property type="entry name" value="INNER MEMBRANE TRANSPORTER YGJI-RELATED"/>
    <property type="match status" value="1"/>
</dbReference>
<keyword evidence="6" id="KW-1185">Reference proteome</keyword>
<evidence type="ECO:0000256" key="3">
    <source>
        <dbReference type="ARBA" id="ARBA00022989"/>
    </source>
</evidence>
<sequence>MRTFYTGLCYSEFGARVPQAGSAYIYTYVSIGEIMAFVIGWNLILEYVIGAASIARAASGYVDGVIGDVLVPWFNQTVPMNVPTLAEYFDLLAVTITLFLTAILACGVKESVTLNKVFTGLNLCILLYIIIAGAFKYRVENWSLPASAVPNVTGICSDHSTCGSGGFMPYGVAGIIKGAATCFYAFIGFDVIATTVFILLLEH</sequence>
<feature type="transmembrane region" description="Helical" evidence="5">
    <location>
        <begin position="117"/>
        <end position="135"/>
    </location>
</feature>
<dbReference type="GO" id="GO:0097638">
    <property type="term" value="P:L-arginine import across plasma membrane"/>
    <property type="evidence" value="ECO:0007669"/>
    <property type="project" value="TreeGrafter"/>
</dbReference>
<dbReference type="PANTHER" id="PTHR43243:SF105">
    <property type="entry name" value="CATIONIC AMINO ACID TRANSPORTER C-TERMINAL DOMAIN-CONTAINING PROTEIN"/>
    <property type="match status" value="1"/>
</dbReference>
<evidence type="ECO:0000256" key="4">
    <source>
        <dbReference type="ARBA" id="ARBA00023136"/>
    </source>
</evidence>
<dbReference type="GO" id="GO:0005886">
    <property type="term" value="C:plasma membrane"/>
    <property type="evidence" value="ECO:0007669"/>
    <property type="project" value="TreeGrafter"/>
</dbReference>
<evidence type="ECO:0000256" key="5">
    <source>
        <dbReference type="SAM" id="Phobius"/>
    </source>
</evidence>
<dbReference type="GO" id="GO:0061459">
    <property type="term" value="F:L-arginine transmembrane transporter activity"/>
    <property type="evidence" value="ECO:0007669"/>
    <property type="project" value="TreeGrafter"/>
</dbReference>
<dbReference type="Proteomes" id="UP000887565">
    <property type="component" value="Unplaced"/>
</dbReference>
<dbReference type="GO" id="GO:0015189">
    <property type="term" value="F:L-lysine transmembrane transporter activity"/>
    <property type="evidence" value="ECO:0007669"/>
    <property type="project" value="TreeGrafter"/>
</dbReference>
<evidence type="ECO:0000313" key="6">
    <source>
        <dbReference type="Proteomes" id="UP000887565"/>
    </source>
</evidence>
<evidence type="ECO:0000256" key="1">
    <source>
        <dbReference type="ARBA" id="ARBA00004141"/>
    </source>
</evidence>